<gene>
    <name evidence="3" type="ORF">QBC34DRAFT_436837</name>
</gene>
<dbReference type="AlphaFoldDB" id="A0AAV9GV99"/>
<feature type="domain" description="DUF4246" evidence="1">
    <location>
        <begin position="125"/>
        <end position="588"/>
    </location>
</feature>
<evidence type="ECO:0000313" key="3">
    <source>
        <dbReference type="EMBL" id="KAK4451303.1"/>
    </source>
</evidence>
<accession>A0AAV9GV99</accession>
<evidence type="ECO:0000259" key="1">
    <source>
        <dbReference type="Pfam" id="PF14033"/>
    </source>
</evidence>
<protein>
    <submittedName>
        <fullName evidence="3">Uncharacterized protein</fullName>
    </submittedName>
</protein>
<dbReference type="InterPro" id="IPR049207">
    <property type="entry name" value="DUF4246_N"/>
</dbReference>
<reference evidence="3" key="1">
    <citation type="journal article" date="2023" name="Mol. Phylogenet. Evol.">
        <title>Genome-scale phylogeny and comparative genomics of the fungal order Sordariales.</title>
        <authorList>
            <person name="Hensen N."/>
            <person name="Bonometti L."/>
            <person name="Westerberg I."/>
            <person name="Brannstrom I.O."/>
            <person name="Guillou S."/>
            <person name="Cros-Aarteil S."/>
            <person name="Calhoun S."/>
            <person name="Haridas S."/>
            <person name="Kuo A."/>
            <person name="Mondo S."/>
            <person name="Pangilinan J."/>
            <person name="Riley R."/>
            <person name="LaButti K."/>
            <person name="Andreopoulos B."/>
            <person name="Lipzen A."/>
            <person name="Chen C."/>
            <person name="Yan M."/>
            <person name="Daum C."/>
            <person name="Ng V."/>
            <person name="Clum A."/>
            <person name="Steindorff A."/>
            <person name="Ohm R.A."/>
            <person name="Martin F."/>
            <person name="Silar P."/>
            <person name="Natvig D.O."/>
            <person name="Lalanne C."/>
            <person name="Gautier V."/>
            <person name="Ament-Velasquez S.L."/>
            <person name="Kruys A."/>
            <person name="Hutchinson M.I."/>
            <person name="Powell A.J."/>
            <person name="Barry K."/>
            <person name="Miller A.N."/>
            <person name="Grigoriev I.V."/>
            <person name="Debuchy R."/>
            <person name="Gladieux P."/>
            <person name="Hiltunen Thoren M."/>
            <person name="Johannesson H."/>
        </authorList>
    </citation>
    <scope>NUCLEOTIDE SEQUENCE</scope>
    <source>
        <strain evidence="3">PSN243</strain>
    </source>
</reference>
<evidence type="ECO:0000259" key="2">
    <source>
        <dbReference type="Pfam" id="PF21666"/>
    </source>
</evidence>
<dbReference type="Pfam" id="PF14033">
    <property type="entry name" value="DUF4246"/>
    <property type="match status" value="1"/>
</dbReference>
<evidence type="ECO:0000313" key="4">
    <source>
        <dbReference type="Proteomes" id="UP001321760"/>
    </source>
</evidence>
<reference evidence="3" key="2">
    <citation type="submission" date="2023-05" db="EMBL/GenBank/DDBJ databases">
        <authorList>
            <consortium name="Lawrence Berkeley National Laboratory"/>
            <person name="Steindorff A."/>
            <person name="Hensen N."/>
            <person name="Bonometti L."/>
            <person name="Westerberg I."/>
            <person name="Brannstrom I.O."/>
            <person name="Guillou S."/>
            <person name="Cros-Aarteil S."/>
            <person name="Calhoun S."/>
            <person name="Haridas S."/>
            <person name="Kuo A."/>
            <person name="Mondo S."/>
            <person name="Pangilinan J."/>
            <person name="Riley R."/>
            <person name="Labutti K."/>
            <person name="Andreopoulos B."/>
            <person name="Lipzen A."/>
            <person name="Chen C."/>
            <person name="Yanf M."/>
            <person name="Daum C."/>
            <person name="Ng V."/>
            <person name="Clum A."/>
            <person name="Ohm R."/>
            <person name="Martin F."/>
            <person name="Silar P."/>
            <person name="Natvig D."/>
            <person name="Lalanne C."/>
            <person name="Gautier V."/>
            <person name="Ament-Velasquez S.L."/>
            <person name="Kruys A."/>
            <person name="Hutchinson M.I."/>
            <person name="Powell A.J."/>
            <person name="Barry K."/>
            <person name="Miller A.N."/>
            <person name="Grigoriev I.V."/>
            <person name="Debuchy R."/>
            <person name="Gladieux P."/>
            <person name="Thoren M.H."/>
            <person name="Johannesson H."/>
        </authorList>
    </citation>
    <scope>NUCLEOTIDE SEQUENCE</scope>
    <source>
        <strain evidence="3">PSN243</strain>
    </source>
</reference>
<dbReference type="PANTHER" id="PTHR33119">
    <property type="entry name" value="IFI3P"/>
    <property type="match status" value="1"/>
</dbReference>
<name>A0AAV9GV99_9PEZI</name>
<keyword evidence="4" id="KW-1185">Reference proteome</keyword>
<dbReference type="PANTHER" id="PTHR33119:SF1">
    <property type="entry name" value="FE2OG DIOXYGENASE DOMAIN-CONTAINING PROTEIN"/>
    <property type="match status" value="1"/>
</dbReference>
<dbReference type="Proteomes" id="UP001321760">
    <property type="component" value="Unassembled WGS sequence"/>
</dbReference>
<dbReference type="Pfam" id="PF21666">
    <property type="entry name" value="DUF4246_N"/>
    <property type="match status" value="1"/>
</dbReference>
<dbReference type="EMBL" id="MU865929">
    <property type="protein sequence ID" value="KAK4451303.1"/>
    <property type="molecule type" value="Genomic_DNA"/>
</dbReference>
<comment type="caution">
    <text evidence="3">The sequence shown here is derived from an EMBL/GenBank/DDBJ whole genome shotgun (WGS) entry which is preliminary data.</text>
</comment>
<proteinExistence type="predicted"/>
<feature type="domain" description="DUF4246" evidence="2">
    <location>
        <begin position="6"/>
        <end position="81"/>
    </location>
</feature>
<sequence>MPNAKYPGWNRTLYWQYEQDDDHDREGKYLSGFRTDYWSTNSDMILVREVAMMQVMELITDKPNWHVDIFDDAIAAQWGKEALQVPNNHYWRTCSNFEEGDWKVGEDGVARAGSIKEPPGILDEDCVKWCTAELRAKAEHFKKTGVVPTLDSTFGVAKSDVLVPDGVQHSLRHGFLRVEAERASSGNMDGYETAGVRDIVDPSMYPLIFGHSRVVQDAPVGVADAIDKWAGTGEAIPGHLFTEWDKVNIGDEDDKAYWSKTYQWLPSNIKFTDAGVRFTSYINNLHPTKHGRMYETLEKLVDLALPLWDQCVARELSSLYHIDLHGAGRKERRIPASYCDDENQGNWIPDSVEEMMQRDIAAGKITAPPDPDEDSDFDETEFEEEMERRWWETRQFVQYYVGDYDPADFSINPAHALRNDFREEGLQIFVKMTTINLTPENATVGFVPDWKVEGLLNEHIVGAAVYLLDCENVAPIVINFRAMTSMYQEDNFDVTDRGWSWMQGGFGNYVTIGSGGSCLQTYGSVEMKRGRFLAWPNYLHQKWSEFKLEDAKRKGSCRFVSLFLVDPLTRIVSTADVPPQQGRWWAEKAFGSGRGDLPPEIAQMVVEKGLGSEGLKTAWERGDMGGGKLPVELLDLVREQVDEMKVLPLTEEEARRHQEAMMEERIKIETYARDRWDGVEYTF</sequence>
<organism evidence="3 4">
    <name type="scientific">Podospora aff. communis PSN243</name>
    <dbReference type="NCBI Taxonomy" id="3040156"/>
    <lineage>
        <taxon>Eukaryota</taxon>
        <taxon>Fungi</taxon>
        <taxon>Dikarya</taxon>
        <taxon>Ascomycota</taxon>
        <taxon>Pezizomycotina</taxon>
        <taxon>Sordariomycetes</taxon>
        <taxon>Sordariomycetidae</taxon>
        <taxon>Sordariales</taxon>
        <taxon>Podosporaceae</taxon>
        <taxon>Podospora</taxon>
    </lineage>
</organism>
<dbReference type="InterPro" id="IPR049192">
    <property type="entry name" value="DUF4246_C"/>
</dbReference>
<dbReference type="InterPro" id="IPR025340">
    <property type="entry name" value="DUF4246"/>
</dbReference>